<accession>A0AA40ASF9</accession>
<dbReference type="AlphaFoldDB" id="A0AA40ASF9"/>
<comment type="caution">
    <text evidence="2">The sequence shown here is derived from an EMBL/GenBank/DDBJ whole genome shotgun (WGS) entry which is preliminary data.</text>
</comment>
<dbReference type="CDD" id="cd09917">
    <property type="entry name" value="F-box_SF"/>
    <property type="match status" value="1"/>
</dbReference>
<evidence type="ECO:0000313" key="3">
    <source>
        <dbReference type="Proteomes" id="UP001172102"/>
    </source>
</evidence>
<dbReference type="EMBL" id="JAUKUA010000003">
    <property type="protein sequence ID" value="KAK0721155.1"/>
    <property type="molecule type" value="Genomic_DNA"/>
</dbReference>
<name>A0AA40ASF9_9PEZI</name>
<gene>
    <name evidence="2" type="ORF">B0H67DRAFT_486690</name>
</gene>
<evidence type="ECO:0000256" key="1">
    <source>
        <dbReference type="SAM" id="MobiDB-lite"/>
    </source>
</evidence>
<protein>
    <recommendedName>
        <fullName evidence="4">F-box domain-containing protein</fullName>
    </recommendedName>
</protein>
<feature type="compositionally biased region" description="Acidic residues" evidence="1">
    <location>
        <begin position="330"/>
        <end position="342"/>
    </location>
</feature>
<reference evidence="2" key="1">
    <citation type="submission" date="2023-06" db="EMBL/GenBank/DDBJ databases">
        <title>Genome-scale phylogeny and comparative genomics of the fungal order Sordariales.</title>
        <authorList>
            <consortium name="Lawrence Berkeley National Laboratory"/>
            <person name="Hensen N."/>
            <person name="Bonometti L."/>
            <person name="Westerberg I."/>
            <person name="Brannstrom I.O."/>
            <person name="Guillou S."/>
            <person name="Cros-Aarteil S."/>
            <person name="Calhoun S."/>
            <person name="Haridas S."/>
            <person name="Kuo A."/>
            <person name="Mondo S."/>
            <person name="Pangilinan J."/>
            <person name="Riley R."/>
            <person name="Labutti K."/>
            <person name="Andreopoulos B."/>
            <person name="Lipzen A."/>
            <person name="Chen C."/>
            <person name="Yanf M."/>
            <person name="Daum C."/>
            <person name="Ng V."/>
            <person name="Clum A."/>
            <person name="Steindorff A."/>
            <person name="Ohm R."/>
            <person name="Martin F."/>
            <person name="Silar P."/>
            <person name="Natvig D."/>
            <person name="Lalanne C."/>
            <person name="Gautier V."/>
            <person name="Ament-Velasquez S.L."/>
            <person name="Kruys A."/>
            <person name="Hutchinson M.I."/>
            <person name="Powell A.J."/>
            <person name="Barry K."/>
            <person name="Miller A.N."/>
            <person name="Grigoriev I.V."/>
            <person name="Debuchy R."/>
            <person name="Gladieux P."/>
            <person name="Thoren M.H."/>
            <person name="Johannesson H."/>
        </authorList>
    </citation>
    <scope>NUCLEOTIDE SEQUENCE</scope>
    <source>
        <strain evidence="2">SMH4607-1</strain>
    </source>
</reference>
<feature type="region of interest" description="Disordered" evidence="1">
    <location>
        <begin position="317"/>
        <end position="343"/>
    </location>
</feature>
<keyword evidence="3" id="KW-1185">Reference proteome</keyword>
<evidence type="ECO:0000313" key="2">
    <source>
        <dbReference type="EMBL" id="KAK0721155.1"/>
    </source>
</evidence>
<dbReference type="Proteomes" id="UP001172102">
    <property type="component" value="Unassembled WGS sequence"/>
</dbReference>
<proteinExistence type="predicted"/>
<organism evidence="2 3">
    <name type="scientific">Lasiosphaeris hirsuta</name>
    <dbReference type="NCBI Taxonomy" id="260670"/>
    <lineage>
        <taxon>Eukaryota</taxon>
        <taxon>Fungi</taxon>
        <taxon>Dikarya</taxon>
        <taxon>Ascomycota</taxon>
        <taxon>Pezizomycotina</taxon>
        <taxon>Sordariomycetes</taxon>
        <taxon>Sordariomycetidae</taxon>
        <taxon>Sordariales</taxon>
        <taxon>Lasiosphaeriaceae</taxon>
        <taxon>Lasiosphaeris</taxon>
    </lineage>
</organism>
<evidence type="ECO:0008006" key="4">
    <source>
        <dbReference type="Google" id="ProtNLM"/>
    </source>
</evidence>
<sequence>MAARETTAASAFFSNSAPAEIIAHILGLCKSTRDVLALASTCRHIYGIWQANTAATLWSVWLRELPHFGDALTAVRLTRLVVDAECQGILPPMGVSPSEYSGLAQRPDFSEIQAVFGFHRLARALVTIFRIYRGYLPHDLERNDYDMEAPDRMPEWESRLHRAIYRILVAGAALAGAYNEPLFLAEKHGDPDIRCLPGVDDLGDKHFSFFAQFAVSNMEASPESEEAVFGPLGDWLLESILSDEHAKAAIAKRFAQGRGRSKHCTSREDDCPLELTGGGTHSDAHLVTWELMQMLWVYEHLGRGAWKGNDEDNIPQVAIRRPSSYSGTDVEQDDSSEAEETVQDPLKTPLVVFMGLFKAEKVSLLENISQGRRHHLQACLAVHDNRKTEDSDSDSEEGGFPVGESIAVTFNRLFRDSGRPNHIMDSSGDETEDPIAPPQLKFFEYFLRRYLGARFVDNTFGEDFEYGTRPYDEFMKSFAVFSHDDVAKRAPYYQATSEIRNADFLEGSEMLTGWAPPPERYYRGPDEW</sequence>